<dbReference type="Pfam" id="PF09950">
    <property type="entry name" value="Major_capside"/>
    <property type="match status" value="1"/>
</dbReference>
<organism evidence="1 2">
    <name type="scientific">Pseudomonas jessenii</name>
    <dbReference type="NCBI Taxonomy" id="77298"/>
    <lineage>
        <taxon>Bacteria</taxon>
        <taxon>Pseudomonadati</taxon>
        <taxon>Pseudomonadota</taxon>
        <taxon>Gammaproteobacteria</taxon>
        <taxon>Pseudomonadales</taxon>
        <taxon>Pseudomonadaceae</taxon>
        <taxon>Pseudomonas</taxon>
    </lineage>
</organism>
<evidence type="ECO:0000313" key="2">
    <source>
        <dbReference type="Proteomes" id="UP000247437"/>
    </source>
</evidence>
<evidence type="ECO:0008006" key="3">
    <source>
        <dbReference type="Google" id="ProtNLM"/>
    </source>
</evidence>
<dbReference type="AlphaFoldDB" id="A0A2W0EUA5"/>
<dbReference type="PIRSF" id="PIRSF029202">
    <property type="entry name" value="UCP029202"/>
    <property type="match status" value="1"/>
</dbReference>
<proteinExistence type="predicted"/>
<accession>A0A2W0EUA5</accession>
<dbReference type="Proteomes" id="UP000247437">
    <property type="component" value="Unassembled WGS sequence"/>
</dbReference>
<reference evidence="1 2" key="1">
    <citation type="journal article" date="2018" name="Appl. Microbiol. Biotechnol.">
        <title>Characterization of the caprolactam degradation pathway in Pseudomonas jessenii using mass spectrometry-based proteomics.</title>
        <authorList>
            <person name="Otzen M."/>
            <person name="Palacio C."/>
            <person name="Janssen D.B."/>
        </authorList>
    </citation>
    <scope>NUCLEOTIDE SEQUENCE [LARGE SCALE GENOMIC DNA]</scope>
    <source>
        <strain evidence="1 2">GO3</strain>
    </source>
</reference>
<dbReference type="RefSeq" id="WP_110658583.1">
    <property type="nucleotide sequence ID" value="NZ_PDLL01000055.1"/>
</dbReference>
<dbReference type="InterPro" id="IPR020049">
    <property type="entry name" value="Major_capsid-like"/>
</dbReference>
<sequence>MRTFDAAAQAQLGFLIGQLTYVEQEVLRQPYPDIKYPTVLTVDTSAPDYIESIAFKVLDYKGEPAPIGDTAHDFPLAEIASKMGGVDVVQAGLGYTYSQIEVGKAMEMEKAQGFGGAINYLAEKPIATRTLTEQWLDRVAFVGDARWPSLATGGLLKYPGVPIVATGTLLGGANKTIAAILAGGGETAANEMLTLLNNAILRVFVTQTNSIFRPTHILLPLIEYGLITTFRIPNTSETLVSYLERVLKITIEPILQAATASAAAGNRMMVYTKNPQFAKFHLPMPFMLNAPIPSHGGLKYESAGVVRTAGTELRVPLSHLYVDGV</sequence>
<dbReference type="OrthoDB" id="6472583at2"/>
<dbReference type="EMBL" id="PDLL01000055">
    <property type="protein sequence ID" value="PYY71232.1"/>
    <property type="molecule type" value="Genomic_DNA"/>
</dbReference>
<evidence type="ECO:0000313" key="1">
    <source>
        <dbReference type="EMBL" id="PYY71232.1"/>
    </source>
</evidence>
<name>A0A2W0EUA5_PSEJE</name>
<gene>
    <name evidence="1" type="ORF">CRX42_07395</name>
</gene>
<protein>
    <recommendedName>
        <fullName evidence="3">DUF2184 domain-containing protein</fullName>
    </recommendedName>
</protein>
<comment type="caution">
    <text evidence="1">The sequence shown here is derived from an EMBL/GenBank/DDBJ whole genome shotgun (WGS) entry which is preliminary data.</text>
</comment>